<evidence type="ECO:0000256" key="4">
    <source>
        <dbReference type="HAMAP-Rule" id="MF_01030"/>
    </source>
</evidence>
<evidence type="ECO:0000313" key="6">
    <source>
        <dbReference type="EMBL" id="MFC4309709.1"/>
    </source>
</evidence>
<feature type="modified residue" description="N6-(pyridoxal phosphate)lysine" evidence="4">
    <location>
        <position position="110"/>
    </location>
</feature>
<dbReference type="Proteomes" id="UP001595904">
    <property type="component" value="Unassembled WGS sequence"/>
</dbReference>
<dbReference type="PANTHER" id="PTHR48078:SF9">
    <property type="entry name" value="D-SERINE DEHYDRATASE"/>
    <property type="match status" value="1"/>
</dbReference>
<comment type="cofactor">
    <cofactor evidence="1 4">
        <name>pyridoxal 5'-phosphate</name>
        <dbReference type="ChEBI" id="CHEBI:597326"/>
    </cofactor>
</comment>
<proteinExistence type="inferred from homology"/>
<dbReference type="InterPro" id="IPR001926">
    <property type="entry name" value="TrpB-like_PALP"/>
</dbReference>
<sequence length="438" mass="47631">MTEINADTWTWNRLSRGEPTFWLNTGRPIPHETPPSIGLRDVEDARARWERFAPLLKALFPDQIPDGIIESPLLAVPKLAARFLPDEHRVASSRVFVKADHALPVAGSVKARGGIYEVLCLAERVALAEKVIRDYQDDYAKLASSAAREKFARYRLLVASTGNLGFAVGTMGRALGFETTVHMSSDAKTWKKDRLRKLGAIVVEHSADYTSAVAAARAEAEAADNAHFVDDEQSLELFLGYSVAGLRVADQLRKLNIEVSAQRPLCVYLPCGVGGAPGGVLFGLRAVFGDNVWGFFAEPTASACMLMRLMSHLPPEASVYDIGLDNRTEADGLAVGRASELVVAAVGEHVKGAFTVADDEMFRWVARAHREEGLRLEPSAAAGFPGALQHVWSLATTDAARKQIEGATHVVWTTGGSMVPEEQYQAMLQRGLGLTRLD</sequence>
<dbReference type="RefSeq" id="WP_380596747.1">
    <property type="nucleotide sequence ID" value="NZ_JBHSDU010000003.1"/>
</dbReference>
<evidence type="ECO:0000313" key="7">
    <source>
        <dbReference type="Proteomes" id="UP001595904"/>
    </source>
</evidence>
<evidence type="ECO:0000256" key="3">
    <source>
        <dbReference type="ARBA" id="ARBA00023239"/>
    </source>
</evidence>
<evidence type="ECO:0000256" key="2">
    <source>
        <dbReference type="ARBA" id="ARBA00022898"/>
    </source>
</evidence>
<accession>A0ABV8SQ30</accession>
<dbReference type="EC" id="4.3.1.18" evidence="4"/>
<name>A0ABV8SQ30_9GAMM</name>
<organism evidence="6 7">
    <name type="scientific">Steroidobacter flavus</name>
    <dbReference type="NCBI Taxonomy" id="1842136"/>
    <lineage>
        <taxon>Bacteria</taxon>
        <taxon>Pseudomonadati</taxon>
        <taxon>Pseudomonadota</taxon>
        <taxon>Gammaproteobacteria</taxon>
        <taxon>Steroidobacterales</taxon>
        <taxon>Steroidobacteraceae</taxon>
        <taxon>Steroidobacter</taxon>
    </lineage>
</organism>
<dbReference type="Pfam" id="PF00291">
    <property type="entry name" value="PALP"/>
    <property type="match status" value="1"/>
</dbReference>
<dbReference type="Gene3D" id="3.40.50.1100">
    <property type="match status" value="2"/>
</dbReference>
<dbReference type="HAMAP" id="MF_01030">
    <property type="entry name" value="D_Ser_dehydrat"/>
    <property type="match status" value="1"/>
</dbReference>
<comment type="caution">
    <text evidence="6">The sequence shown here is derived from an EMBL/GenBank/DDBJ whole genome shotgun (WGS) entry which is preliminary data.</text>
</comment>
<dbReference type="GO" id="GO:0008721">
    <property type="term" value="F:D-serine ammonia-lyase activity"/>
    <property type="evidence" value="ECO:0007669"/>
    <property type="project" value="UniProtKB-EC"/>
</dbReference>
<comment type="catalytic activity">
    <reaction evidence="4">
        <text>D-serine = pyruvate + NH4(+)</text>
        <dbReference type="Rhea" id="RHEA:13977"/>
        <dbReference type="ChEBI" id="CHEBI:15361"/>
        <dbReference type="ChEBI" id="CHEBI:28938"/>
        <dbReference type="ChEBI" id="CHEBI:35247"/>
        <dbReference type="EC" id="4.3.1.18"/>
    </reaction>
</comment>
<dbReference type="NCBIfam" id="TIGR02035">
    <property type="entry name" value="D_Ser_am_lyase"/>
    <property type="match status" value="1"/>
</dbReference>
<evidence type="ECO:0000259" key="5">
    <source>
        <dbReference type="Pfam" id="PF00291"/>
    </source>
</evidence>
<dbReference type="PANTHER" id="PTHR48078">
    <property type="entry name" value="THREONINE DEHYDRATASE, MITOCHONDRIAL-RELATED"/>
    <property type="match status" value="1"/>
</dbReference>
<feature type="domain" description="Tryptophan synthase beta chain-like PALP" evidence="5">
    <location>
        <begin position="66"/>
        <end position="388"/>
    </location>
</feature>
<evidence type="ECO:0000256" key="1">
    <source>
        <dbReference type="ARBA" id="ARBA00001933"/>
    </source>
</evidence>
<dbReference type="InterPro" id="IPR050147">
    <property type="entry name" value="Ser/Thr_Dehydratase"/>
</dbReference>
<protein>
    <recommendedName>
        <fullName evidence="4">Probable D-serine dehydratase</fullName>
        <ecNumber evidence="4">4.3.1.18</ecNumber>
    </recommendedName>
    <alternativeName>
        <fullName evidence="4">D-serine deaminase</fullName>
        <shortName evidence="4">DSD</shortName>
    </alternativeName>
</protein>
<dbReference type="NCBIfam" id="NF002823">
    <property type="entry name" value="PRK02991.1"/>
    <property type="match status" value="1"/>
</dbReference>
<dbReference type="EMBL" id="JBHSDU010000003">
    <property type="protein sequence ID" value="MFC4309709.1"/>
    <property type="molecule type" value="Genomic_DNA"/>
</dbReference>
<keyword evidence="3 4" id="KW-0456">Lyase</keyword>
<reference evidence="7" key="1">
    <citation type="journal article" date="2019" name="Int. J. Syst. Evol. Microbiol.">
        <title>The Global Catalogue of Microorganisms (GCM) 10K type strain sequencing project: providing services to taxonomists for standard genome sequencing and annotation.</title>
        <authorList>
            <consortium name="The Broad Institute Genomics Platform"/>
            <consortium name="The Broad Institute Genome Sequencing Center for Infectious Disease"/>
            <person name="Wu L."/>
            <person name="Ma J."/>
        </authorList>
    </citation>
    <scope>NUCLEOTIDE SEQUENCE [LARGE SCALE GENOMIC DNA]</scope>
    <source>
        <strain evidence="7">CGMCC 1.10759</strain>
    </source>
</reference>
<keyword evidence="7" id="KW-1185">Reference proteome</keyword>
<gene>
    <name evidence="4" type="primary">dsdA</name>
    <name evidence="6" type="ORF">ACFPN2_11515</name>
</gene>
<keyword evidence="2 4" id="KW-0663">Pyridoxal phosphate</keyword>
<dbReference type="InterPro" id="IPR036052">
    <property type="entry name" value="TrpB-like_PALP_sf"/>
</dbReference>
<dbReference type="SUPFAM" id="SSF53686">
    <property type="entry name" value="Tryptophan synthase beta subunit-like PLP-dependent enzymes"/>
    <property type="match status" value="1"/>
</dbReference>
<comment type="similarity">
    <text evidence="4">Belongs to the serine/threonine dehydratase family. DsdA subfamily.</text>
</comment>
<dbReference type="InterPro" id="IPR011780">
    <property type="entry name" value="D_Ser_am_lyase"/>
</dbReference>